<dbReference type="GO" id="GO:0015288">
    <property type="term" value="F:porin activity"/>
    <property type="evidence" value="ECO:0007669"/>
    <property type="project" value="TreeGrafter"/>
</dbReference>
<dbReference type="InterPro" id="IPR051906">
    <property type="entry name" value="TolC-like"/>
</dbReference>
<dbReference type="GO" id="GO:1990281">
    <property type="term" value="C:efflux pump complex"/>
    <property type="evidence" value="ECO:0007669"/>
    <property type="project" value="TreeGrafter"/>
</dbReference>
<evidence type="ECO:0000256" key="7">
    <source>
        <dbReference type="ARBA" id="ARBA00023237"/>
    </source>
</evidence>
<feature type="compositionally biased region" description="Polar residues" evidence="8">
    <location>
        <begin position="66"/>
        <end position="89"/>
    </location>
</feature>
<keyword evidence="4" id="KW-1134">Transmembrane beta strand</keyword>
<keyword evidence="5" id="KW-0812">Transmembrane</keyword>
<accession>A0A1D9G0R0</accession>
<feature type="region of interest" description="Disordered" evidence="8">
    <location>
        <begin position="24"/>
        <end position="93"/>
    </location>
</feature>
<dbReference type="Gene3D" id="1.20.1600.10">
    <property type="entry name" value="Outer membrane efflux proteins (OEP)"/>
    <property type="match status" value="1"/>
</dbReference>
<dbReference type="InterPro" id="IPR003423">
    <property type="entry name" value="OMP_efflux"/>
</dbReference>
<feature type="region of interest" description="Disordered" evidence="8">
    <location>
        <begin position="142"/>
        <end position="193"/>
    </location>
</feature>
<name>A0A1D9G0R0_MOOP1</name>
<evidence type="ECO:0000256" key="5">
    <source>
        <dbReference type="ARBA" id="ARBA00022692"/>
    </source>
</evidence>
<evidence type="ECO:0000256" key="4">
    <source>
        <dbReference type="ARBA" id="ARBA00022452"/>
    </source>
</evidence>
<gene>
    <name evidence="9" type="ORF">BJP36_16140</name>
</gene>
<dbReference type="EMBL" id="CP017708">
    <property type="protein sequence ID" value="AOY81208.1"/>
    <property type="molecule type" value="Genomic_DNA"/>
</dbReference>
<keyword evidence="6" id="KW-0472">Membrane</keyword>
<evidence type="ECO:0000256" key="8">
    <source>
        <dbReference type="SAM" id="MobiDB-lite"/>
    </source>
</evidence>
<feature type="compositionally biased region" description="Polar residues" evidence="8">
    <location>
        <begin position="33"/>
        <end position="48"/>
    </location>
</feature>
<keyword evidence="7" id="KW-0998">Cell outer membrane</keyword>
<organism evidence="9 10">
    <name type="scientific">Moorena producens (strain JHB)</name>
    <dbReference type="NCBI Taxonomy" id="1454205"/>
    <lineage>
        <taxon>Bacteria</taxon>
        <taxon>Bacillati</taxon>
        <taxon>Cyanobacteriota</taxon>
        <taxon>Cyanophyceae</taxon>
        <taxon>Coleofasciculales</taxon>
        <taxon>Coleofasciculaceae</taxon>
        <taxon>Moorena</taxon>
    </lineage>
</organism>
<sequence length="635" mass="69006">MPSFRYILAVGVGTAIALSGMESGASEDLPSVTKPQNNSVATPNQESLTEAAPNPEVGELVVEVMDNTTPAAKQPEQQESIPSVYSSPSEAELVQEIIDQTTLPSDQPKQEESIPAVAELLAAPTNQPKQEESIPAVAELAAPSQSVDVGEDKVVQSATGENPELMSQTSGSSPRAGTSAPEFLDPDPNPLSFPTQSKEVQIDITQPITLQQTIELAKRNNQELQQAQLTLERNKFVLQEALTAWYPNLSTNAQIQYAQSAAGEAAAKDARATEAQQAAPPEFRTPDPVPTAGFTAALRLDYNLYTGGQRPAQVRLAEEQLNLQQLEVERLSEEIRLQVTLAYYNLQENDALVEISQAAVTESAQILRDTELLEQAGLGTRFEVLQQQVELANDSQGLTNALSNQRIARRQLAELLNLSQSAEITAADPIEIAGSWDLSLEQSVILSYKNRSELEQQLVQRKINKEQRSIALAAVRPQLSVFGQIDLADNLDDVVGFGDGYSVGATFQWNFFDGGAAVARAKQEDIDVALAESSFANQRDQIRFEIEQAYSQLNSNEESIETASFALEVAEESLRLARLRFQAGVGTQTDVINQQTALTRARINQLTAILGYNRALANLQRAVSNLPDSKVSDIP</sequence>
<evidence type="ECO:0000256" key="3">
    <source>
        <dbReference type="ARBA" id="ARBA00022448"/>
    </source>
</evidence>
<keyword evidence="3" id="KW-0813">Transport</keyword>
<proteinExistence type="inferred from homology"/>
<feature type="compositionally biased region" description="Polar residues" evidence="8">
    <location>
        <begin position="156"/>
        <end position="176"/>
    </location>
</feature>
<dbReference type="SUPFAM" id="SSF56954">
    <property type="entry name" value="Outer membrane efflux proteins (OEP)"/>
    <property type="match status" value="1"/>
</dbReference>
<evidence type="ECO:0000256" key="2">
    <source>
        <dbReference type="ARBA" id="ARBA00007613"/>
    </source>
</evidence>
<dbReference type="Pfam" id="PF02321">
    <property type="entry name" value="OEP"/>
    <property type="match status" value="2"/>
</dbReference>
<dbReference type="GO" id="GO:0015562">
    <property type="term" value="F:efflux transmembrane transporter activity"/>
    <property type="evidence" value="ECO:0007669"/>
    <property type="project" value="InterPro"/>
</dbReference>
<reference evidence="10" key="1">
    <citation type="submission" date="2016-10" db="EMBL/GenBank/DDBJ databases">
        <title>Comparative genomics uncovers the prolific and rare metabolic potential of the cyanobacterial genus Moorea.</title>
        <authorList>
            <person name="Leao T."/>
            <person name="Castelao G."/>
            <person name="Korobeynikov A."/>
            <person name="Monroe E.A."/>
            <person name="Podell S."/>
            <person name="Glukhov E."/>
            <person name="Allen E."/>
            <person name="Gerwick W.H."/>
            <person name="Gerwick L."/>
        </authorList>
    </citation>
    <scope>NUCLEOTIDE SEQUENCE [LARGE SCALE GENOMIC DNA]</scope>
    <source>
        <strain evidence="10">JHB</strain>
    </source>
</reference>
<evidence type="ECO:0000256" key="1">
    <source>
        <dbReference type="ARBA" id="ARBA00004442"/>
    </source>
</evidence>
<evidence type="ECO:0000256" key="6">
    <source>
        <dbReference type="ARBA" id="ARBA00023136"/>
    </source>
</evidence>
<evidence type="ECO:0000313" key="9">
    <source>
        <dbReference type="EMBL" id="AOY81208.1"/>
    </source>
</evidence>
<dbReference type="Proteomes" id="UP000176944">
    <property type="component" value="Chromosome"/>
</dbReference>
<dbReference type="PANTHER" id="PTHR30026">
    <property type="entry name" value="OUTER MEMBRANE PROTEIN TOLC"/>
    <property type="match status" value="1"/>
</dbReference>
<protein>
    <submittedName>
        <fullName evidence="9">TolC family protein</fullName>
    </submittedName>
</protein>
<dbReference type="PANTHER" id="PTHR30026:SF21">
    <property type="entry name" value="SLR1270 PROTEIN"/>
    <property type="match status" value="1"/>
</dbReference>
<comment type="subcellular location">
    <subcellularLocation>
        <location evidence="1">Cell outer membrane</location>
    </subcellularLocation>
</comment>
<comment type="similarity">
    <text evidence="2">Belongs to the outer membrane factor (OMF) (TC 1.B.17) family.</text>
</comment>
<feature type="region of interest" description="Disordered" evidence="8">
    <location>
        <begin position="268"/>
        <end position="289"/>
    </location>
</feature>
<dbReference type="AlphaFoldDB" id="A0A1D9G0R0"/>
<dbReference type="GO" id="GO:0009279">
    <property type="term" value="C:cell outer membrane"/>
    <property type="evidence" value="ECO:0007669"/>
    <property type="project" value="UniProtKB-SubCell"/>
</dbReference>
<evidence type="ECO:0000313" key="10">
    <source>
        <dbReference type="Proteomes" id="UP000176944"/>
    </source>
</evidence>